<evidence type="ECO:0000313" key="1">
    <source>
        <dbReference type="EMBL" id="KAK8481033.1"/>
    </source>
</evidence>
<name>A0ABR1ZKE4_9ROSI</name>
<dbReference type="EMBL" id="JBBPBN010000957">
    <property type="protein sequence ID" value="KAK8481033.1"/>
    <property type="molecule type" value="Genomic_DNA"/>
</dbReference>
<gene>
    <name evidence="1" type="ORF">V6N11_046746</name>
</gene>
<accession>A0ABR1ZKE4</accession>
<organism evidence="1 2">
    <name type="scientific">Hibiscus sabdariffa</name>
    <name type="common">roselle</name>
    <dbReference type="NCBI Taxonomy" id="183260"/>
    <lineage>
        <taxon>Eukaryota</taxon>
        <taxon>Viridiplantae</taxon>
        <taxon>Streptophyta</taxon>
        <taxon>Embryophyta</taxon>
        <taxon>Tracheophyta</taxon>
        <taxon>Spermatophyta</taxon>
        <taxon>Magnoliopsida</taxon>
        <taxon>eudicotyledons</taxon>
        <taxon>Gunneridae</taxon>
        <taxon>Pentapetalae</taxon>
        <taxon>rosids</taxon>
        <taxon>malvids</taxon>
        <taxon>Malvales</taxon>
        <taxon>Malvaceae</taxon>
        <taxon>Malvoideae</taxon>
        <taxon>Hibiscus</taxon>
    </lineage>
</organism>
<dbReference type="Proteomes" id="UP001396334">
    <property type="component" value="Unassembled WGS sequence"/>
</dbReference>
<protein>
    <submittedName>
        <fullName evidence="1">Uncharacterized protein</fullName>
    </submittedName>
</protein>
<keyword evidence="2" id="KW-1185">Reference proteome</keyword>
<reference evidence="1 2" key="1">
    <citation type="journal article" date="2024" name="G3 (Bethesda)">
        <title>Genome assembly of Hibiscus sabdariffa L. provides insights into metabolisms of medicinal natural products.</title>
        <authorList>
            <person name="Kim T."/>
        </authorList>
    </citation>
    <scope>NUCLEOTIDE SEQUENCE [LARGE SCALE GENOMIC DNA]</scope>
    <source>
        <strain evidence="1">TK-2024</strain>
        <tissue evidence="1">Old leaves</tissue>
    </source>
</reference>
<evidence type="ECO:0000313" key="2">
    <source>
        <dbReference type="Proteomes" id="UP001396334"/>
    </source>
</evidence>
<comment type="caution">
    <text evidence="1">The sequence shown here is derived from an EMBL/GenBank/DDBJ whole genome shotgun (WGS) entry which is preliminary data.</text>
</comment>
<feature type="non-terminal residue" evidence="1">
    <location>
        <position position="1"/>
    </location>
</feature>
<sequence length="41" mass="4728">PLDAWIGLDAWVLTLLELGQKRATDSSWFEDLVRTQTRIVN</sequence>
<proteinExistence type="predicted"/>